<dbReference type="Proteomes" id="UP000006002">
    <property type="component" value="Unassembled WGS sequence"/>
</dbReference>
<dbReference type="AlphaFoldDB" id="A5ZWM8"/>
<sequence length="58" mass="6818">MVRKIRSTVNSYENSLLHNHILVELIFQDDFAIFIIKYQRWTVRIFSKISPAVNHSGA</sequence>
<protein>
    <submittedName>
        <fullName evidence="1">Uncharacterized protein</fullName>
    </submittedName>
</protein>
<reference evidence="1 2" key="1">
    <citation type="submission" date="2007-03" db="EMBL/GenBank/DDBJ databases">
        <authorList>
            <person name="Fulton L."/>
            <person name="Clifton S."/>
            <person name="Fulton B."/>
            <person name="Xu J."/>
            <person name="Minx P."/>
            <person name="Pepin K.H."/>
            <person name="Johnson M."/>
            <person name="Thiruvilangam P."/>
            <person name="Bhonagiri V."/>
            <person name="Nash W.E."/>
            <person name="Mardis E.R."/>
            <person name="Wilson R.K."/>
        </authorList>
    </citation>
    <scope>NUCLEOTIDE SEQUENCE [LARGE SCALE GENOMIC DNA]</scope>
    <source>
        <strain evidence="1 2">ATCC 29174</strain>
    </source>
</reference>
<evidence type="ECO:0000313" key="1">
    <source>
        <dbReference type="EMBL" id="EDM86051.1"/>
    </source>
</evidence>
<organism evidence="1 2">
    <name type="scientific">Blautia obeum ATCC 29174</name>
    <dbReference type="NCBI Taxonomy" id="411459"/>
    <lineage>
        <taxon>Bacteria</taxon>
        <taxon>Bacillati</taxon>
        <taxon>Bacillota</taxon>
        <taxon>Clostridia</taxon>
        <taxon>Lachnospirales</taxon>
        <taxon>Lachnospiraceae</taxon>
        <taxon>Blautia</taxon>
    </lineage>
</organism>
<reference evidence="1 2" key="2">
    <citation type="submission" date="2007-04" db="EMBL/GenBank/DDBJ databases">
        <title>Draft genome sequence of Ruminococcus obeum (ATCC 29174).</title>
        <authorList>
            <person name="Sudarsanam P."/>
            <person name="Ley R."/>
            <person name="Guruge J."/>
            <person name="Turnbaugh P.J."/>
            <person name="Mahowald M."/>
            <person name="Liep D."/>
            <person name="Gordon J."/>
        </authorList>
    </citation>
    <scope>NUCLEOTIDE SEQUENCE [LARGE SCALE GENOMIC DNA]</scope>
    <source>
        <strain evidence="1 2">ATCC 29174</strain>
    </source>
</reference>
<dbReference type="EMBL" id="AAVO02000020">
    <property type="protein sequence ID" value="EDM86051.1"/>
    <property type="molecule type" value="Genomic_DNA"/>
</dbReference>
<gene>
    <name evidence="1" type="ORF">RUMOBE_03422</name>
</gene>
<evidence type="ECO:0000313" key="2">
    <source>
        <dbReference type="Proteomes" id="UP000006002"/>
    </source>
</evidence>
<comment type="caution">
    <text evidence="1">The sequence shown here is derived from an EMBL/GenBank/DDBJ whole genome shotgun (WGS) entry which is preliminary data.</text>
</comment>
<accession>A5ZWM8</accession>
<name>A5ZWM8_9FIRM</name>
<proteinExistence type="predicted"/>
<dbReference type="HOGENOM" id="CLU_2970227_0_0_9"/>